<dbReference type="AlphaFoldDB" id="A0A2A2TCV1"/>
<dbReference type="RefSeq" id="WP_095724089.1">
    <property type="nucleotide sequence ID" value="NZ_NTFS01000370.1"/>
</dbReference>
<keyword evidence="3" id="KW-1185">Reference proteome</keyword>
<dbReference type="EMBL" id="NTFS01000370">
    <property type="protein sequence ID" value="PAX51580.1"/>
    <property type="molecule type" value="Genomic_DNA"/>
</dbReference>
<gene>
    <name evidence="2" type="ORF">CK510_24075</name>
</gene>
<protein>
    <submittedName>
        <fullName evidence="2">Uncharacterized protein</fullName>
    </submittedName>
</protein>
<evidence type="ECO:0000313" key="2">
    <source>
        <dbReference type="EMBL" id="PAX51580.1"/>
    </source>
</evidence>
<keyword evidence="1" id="KW-0812">Transmembrane</keyword>
<dbReference type="OrthoDB" id="490270at2"/>
<keyword evidence="1" id="KW-0472">Membrane</keyword>
<evidence type="ECO:0000256" key="1">
    <source>
        <dbReference type="SAM" id="Phobius"/>
    </source>
</evidence>
<reference evidence="2 3" key="1">
    <citation type="submission" date="2017-08" db="EMBL/GenBank/DDBJ databases">
        <title>Draft genome sequence of filamentous cyanobacterium Calothrix elsteri CCALA 953.</title>
        <authorList>
            <person name="Gagunashvili A.N."/>
            <person name="Elster J."/>
            <person name="Andresson O.S."/>
        </authorList>
    </citation>
    <scope>NUCLEOTIDE SEQUENCE [LARGE SCALE GENOMIC DNA]</scope>
    <source>
        <strain evidence="2 3">CCALA 953</strain>
    </source>
</reference>
<keyword evidence="1" id="KW-1133">Transmembrane helix</keyword>
<organism evidence="2 3">
    <name type="scientific">Brunnivagina elsteri CCALA 953</name>
    <dbReference type="NCBI Taxonomy" id="987040"/>
    <lineage>
        <taxon>Bacteria</taxon>
        <taxon>Bacillati</taxon>
        <taxon>Cyanobacteriota</taxon>
        <taxon>Cyanophyceae</taxon>
        <taxon>Nostocales</taxon>
        <taxon>Calotrichaceae</taxon>
        <taxon>Brunnivagina</taxon>
    </lineage>
</organism>
<evidence type="ECO:0000313" key="3">
    <source>
        <dbReference type="Proteomes" id="UP000218238"/>
    </source>
</evidence>
<feature type="transmembrane region" description="Helical" evidence="1">
    <location>
        <begin position="55"/>
        <end position="79"/>
    </location>
</feature>
<accession>A0A2A2TCV1</accession>
<sequence length="87" mass="9478">MLPICYQFRDESLLTLRKTSTLAVGINFLSVVAGTVVGTWIAIPPTQDKQEITSIQSILIGVGIGEIIGLILALLVIWIRGENERSI</sequence>
<proteinExistence type="predicted"/>
<name>A0A2A2TCV1_9CYAN</name>
<comment type="caution">
    <text evidence="2">The sequence shown here is derived from an EMBL/GenBank/DDBJ whole genome shotgun (WGS) entry which is preliminary data.</text>
</comment>
<dbReference type="Proteomes" id="UP000218238">
    <property type="component" value="Unassembled WGS sequence"/>
</dbReference>
<feature type="transmembrane region" description="Helical" evidence="1">
    <location>
        <begin position="21"/>
        <end position="43"/>
    </location>
</feature>